<dbReference type="EC" id="2.3.1.-" evidence="4"/>
<dbReference type="GO" id="GO:0016746">
    <property type="term" value="F:acyltransferase activity"/>
    <property type="evidence" value="ECO:0007669"/>
    <property type="project" value="UniProtKB-KW"/>
</dbReference>
<dbReference type="InterPro" id="IPR016181">
    <property type="entry name" value="Acyl_CoA_acyltransferase"/>
</dbReference>
<dbReference type="InterPro" id="IPR050680">
    <property type="entry name" value="YpeA/RimI_acetyltransf"/>
</dbReference>
<feature type="domain" description="N-acetyltransferase" evidence="3">
    <location>
        <begin position="1"/>
        <end position="138"/>
    </location>
</feature>
<organism evidence="4 5">
    <name type="scientific">Roseovarius ramblicola</name>
    <dbReference type="NCBI Taxonomy" id="2022336"/>
    <lineage>
        <taxon>Bacteria</taxon>
        <taxon>Pseudomonadati</taxon>
        <taxon>Pseudomonadota</taxon>
        <taxon>Alphaproteobacteria</taxon>
        <taxon>Rhodobacterales</taxon>
        <taxon>Roseobacteraceae</taxon>
        <taxon>Roseovarius</taxon>
    </lineage>
</organism>
<name>A0ABV5HWJ8_9RHOB</name>
<proteinExistence type="predicted"/>
<keyword evidence="2 4" id="KW-0012">Acyltransferase</keyword>
<dbReference type="RefSeq" id="WP_377066471.1">
    <property type="nucleotide sequence ID" value="NZ_JBHMEC010000003.1"/>
</dbReference>
<dbReference type="EMBL" id="JBHMEC010000003">
    <property type="protein sequence ID" value="MFB9148494.1"/>
    <property type="molecule type" value="Genomic_DNA"/>
</dbReference>
<keyword evidence="5" id="KW-1185">Reference proteome</keyword>
<evidence type="ECO:0000256" key="1">
    <source>
        <dbReference type="ARBA" id="ARBA00022679"/>
    </source>
</evidence>
<gene>
    <name evidence="4" type="ORF">ACFFU4_01860</name>
</gene>
<dbReference type="InterPro" id="IPR000182">
    <property type="entry name" value="GNAT_dom"/>
</dbReference>
<evidence type="ECO:0000313" key="5">
    <source>
        <dbReference type="Proteomes" id="UP001589670"/>
    </source>
</evidence>
<evidence type="ECO:0000259" key="3">
    <source>
        <dbReference type="PROSITE" id="PS51186"/>
    </source>
</evidence>
<evidence type="ECO:0000313" key="4">
    <source>
        <dbReference type="EMBL" id="MFB9148494.1"/>
    </source>
</evidence>
<dbReference type="PANTHER" id="PTHR43420">
    <property type="entry name" value="ACETYLTRANSFERASE"/>
    <property type="match status" value="1"/>
</dbReference>
<dbReference type="SUPFAM" id="SSF55729">
    <property type="entry name" value="Acyl-CoA N-acyltransferases (Nat)"/>
    <property type="match status" value="1"/>
</dbReference>
<dbReference type="PROSITE" id="PS51186">
    <property type="entry name" value="GNAT"/>
    <property type="match status" value="1"/>
</dbReference>
<dbReference type="Pfam" id="PF00583">
    <property type="entry name" value="Acetyltransf_1"/>
    <property type="match status" value="1"/>
</dbReference>
<dbReference type="Proteomes" id="UP001589670">
    <property type="component" value="Unassembled WGS sequence"/>
</dbReference>
<dbReference type="PANTHER" id="PTHR43420:SF44">
    <property type="entry name" value="ACETYLTRANSFERASE YPEA"/>
    <property type="match status" value="1"/>
</dbReference>
<dbReference type="Gene3D" id="3.40.630.30">
    <property type="match status" value="1"/>
</dbReference>
<accession>A0ABV5HWJ8</accession>
<sequence>MTPETLAATHTRAFAGQGRNWSAVEFAALLDSPHVFVVGDARAFALGRAIADEAELLTLATDPAHRRTGLARAALAAFEAEARARGAQRGFLEVAADNAAARALYAAARWHGCACRPGYYPRADAEAVDALVMKKRLD</sequence>
<protein>
    <submittedName>
        <fullName evidence="4">GNAT family N-acetyltransferase</fullName>
        <ecNumber evidence="4">2.3.1.-</ecNumber>
    </submittedName>
</protein>
<comment type="caution">
    <text evidence="4">The sequence shown here is derived from an EMBL/GenBank/DDBJ whole genome shotgun (WGS) entry which is preliminary data.</text>
</comment>
<reference evidence="4 5" key="1">
    <citation type="submission" date="2024-09" db="EMBL/GenBank/DDBJ databases">
        <authorList>
            <person name="Sun Q."/>
            <person name="Mori K."/>
        </authorList>
    </citation>
    <scope>NUCLEOTIDE SEQUENCE [LARGE SCALE GENOMIC DNA]</scope>
    <source>
        <strain evidence="4 5">CECT 9424</strain>
    </source>
</reference>
<keyword evidence="1 4" id="KW-0808">Transferase</keyword>
<evidence type="ECO:0000256" key="2">
    <source>
        <dbReference type="ARBA" id="ARBA00023315"/>
    </source>
</evidence>